<dbReference type="GO" id="GO:0000156">
    <property type="term" value="F:phosphorelay response regulator activity"/>
    <property type="evidence" value="ECO:0007669"/>
    <property type="project" value="TreeGrafter"/>
</dbReference>
<dbReference type="PATRIC" id="fig|213810.4.peg.610"/>
<dbReference type="InterPro" id="IPR039420">
    <property type="entry name" value="WalR-like"/>
</dbReference>
<evidence type="ECO:0000256" key="7">
    <source>
        <dbReference type="ARBA" id="ARBA00024867"/>
    </source>
</evidence>
<dbReference type="GO" id="GO:0006355">
    <property type="term" value="P:regulation of DNA-templated transcription"/>
    <property type="evidence" value="ECO:0007669"/>
    <property type="project" value="InterPro"/>
</dbReference>
<keyword evidence="3" id="KW-0902">Two-component regulatory system</keyword>
<dbReference type="InterPro" id="IPR036388">
    <property type="entry name" value="WH-like_DNA-bd_sf"/>
</dbReference>
<sequence length="263" mass="29934">MIKTGKRKEWRSTCLRNMMMDYTQCTVLVADDDRDIVRAIATLLEQEGLTVLRAYNGLEALEAVAEHPVSLILIDVMMPKLDGLSAMMKIREQKNIPILILSAKSEESDKILGLSMGADDYIAKPYHPQELAARVKSSLRRYLHLGAADSARMQKLIRVGGLEYDPDTRQLTVDGEPVRLTSKELKIMELFLRNPGRIFSAEEIYSRVWNEDAYAVENTVMVHIRHIREKIEINPREPNYLKVVWGIGYQLQDPAARKGGKKP</sequence>
<keyword evidence="2 8" id="KW-0597">Phosphoprotein</keyword>
<dbReference type="CDD" id="cd17574">
    <property type="entry name" value="REC_OmpR"/>
    <property type="match status" value="1"/>
</dbReference>
<evidence type="ECO:0000256" key="6">
    <source>
        <dbReference type="ARBA" id="ARBA00023163"/>
    </source>
</evidence>
<name>D4LBC1_RUMC1</name>
<reference evidence="12" key="2">
    <citation type="submission" date="2010-03" db="EMBL/GenBank/DDBJ databases">
        <authorList>
            <person name="Pajon A."/>
        </authorList>
    </citation>
    <scope>NUCLEOTIDE SEQUENCE</scope>
    <source>
        <strain evidence="12">Type strain: 18P13</strain>
    </source>
</reference>
<dbReference type="EMBL" id="FP929052">
    <property type="protein sequence ID" value="CBL16916.1"/>
    <property type="molecule type" value="Genomic_DNA"/>
</dbReference>
<dbReference type="InterPro" id="IPR011006">
    <property type="entry name" value="CheY-like_superfamily"/>
</dbReference>
<proteinExistence type="predicted"/>
<dbReference type="Pfam" id="PF00486">
    <property type="entry name" value="Trans_reg_C"/>
    <property type="match status" value="1"/>
</dbReference>
<comment type="function">
    <text evidence="7">May play the central regulatory role in sporulation. It may be an element of the effector pathway responsible for the activation of sporulation genes in response to nutritional stress. Spo0A may act in concert with spo0H (a sigma factor) to control the expression of some genes that are critical to the sporulation process.</text>
</comment>
<keyword evidence="13" id="KW-1185">Reference proteome</keyword>
<dbReference type="HOGENOM" id="CLU_000445_30_4_9"/>
<keyword evidence="6" id="KW-0804">Transcription</keyword>
<dbReference type="PANTHER" id="PTHR48111:SF2">
    <property type="entry name" value="RESPONSE REGULATOR SAER"/>
    <property type="match status" value="1"/>
</dbReference>
<feature type="modified residue" description="4-aspartylphosphate" evidence="8">
    <location>
        <position position="75"/>
    </location>
</feature>
<evidence type="ECO:0000313" key="13">
    <source>
        <dbReference type="Proteomes" id="UP000007054"/>
    </source>
</evidence>
<dbReference type="PANTHER" id="PTHR48111">
    <property type="entry name" value="REGULATOR OF RPOS"/>
    <property type="match status" value="1"/>
</dbReference>
<dbReference type="PROSITE" id="PS51755">
    <property type="entry name" value="OMPR_PHOB"/>
    <property type="match status" value="1"/>
</dbReference>
<dbReference type="GO" id="GO:0000976">
    <property type="term" value="F:transcription cis-regulatory region binding"/>
    <property type="evidence" value="ECO:0007669"/>
    <property type="project" value="TreeGrafter"/>
</dbReference>
<dbReference type="AlphaFoldDB" id="D4LBC1"/>
<dbReference type="FunFam" id="1.10.10.10:FF:000018">
    <property type="entry name" value="DNA-binding response regulator ResD"/>
    <property type="match status" value="1"/>
</dbReference>
<accession>D4LBC1</accession>
<feature type="domain" description="OmpR/PhoB-type" evidence="11">
    <location>
        <begin position="154"/>
        <end position="253"/>
    </location>
</feature>
<dbReference type="STRING" id="213810.RUM_07180"/>
<evidence type="ECO:0000256" key="8">
    <source>
        <dbReference type="PROSITE-ProRule" id="PRU00169"/>
    </source>
</evidence>
<evidence type="ECO:0000259" key="11">
    <source>
        <dbReference type="PROSITE" id="PS51755"/>
    </source>
</evidence>
<dbReference type="SMART" id="SM00448">
    <property type="entry name" value="REC"/>
    <property type="match status" value="1"/>
</dbReference>
<dbReference type="Gene3D" id="1.10.10.10">
    <property type="entry name" value="Winged helix-like DNA-binding domain superfamily/Winged helix DNA-binding domain"/>
    <property type="match status" value="1"/>
</dbReference>
<dbReference type="InterPro" id="IPR001867">
    <property type="entry name" value="OmpR/PhoB-type_DNA-bd"/>
</dbReference>
<evidence type="ECO:0000259" key="10">
    <source>
        <dbReference type="PROSITE" id="PS50110"/>
    </source>
</evidence>
<dbReference type="GO" id="GO:0005829">
    <property type="term" value="C:cytosol"/>
    <property type="evidence" value="ECO:0007669"/>
    <property type="project" value="TreeGrafter"/>
</dbReference>
<dbReference type="SUPFAM" id="SSF52172">
    <property type="entry name" value="CheY-like"/>
    <property type="match status" value="1"/>
</dbReference>
<gene>
    <name evidence="12" type="ordered locus">RUM_07180</name>
</gene>
<dbReference type="SUPFAM" id="SSF46894">
    <property type="entry name" value="C-terminal effector domain of the bipartite response regulators"/>
    <property type="match status" value="1"/>
</dbReference>
<evidence type="ECO:0000256" key="9">
    <source>
        <dbReference type="PROSITE-ProRule" id="PRU01091"/>
    </source>
</evidence>
<evidence type="ECO:0000313" key="12">
    <source>
        <dbReference type="EMBL" id="CBL16916.1"/>
    </source>
</evidence>
<organism evidence="12 13">
    <name type="scientific">Ruminococcus champanellensis (strain DSM 18848 / JCM 17042 / KCTC 15320 / 18P13)</name>
    <dbReference type="NCBI Taxonomy" id="213810"/>
    <lineage>
        <taxon>Bacteria</taxon>
        <taxon>Bacillati</taxon>
        <taxon>Bacillota</taxon>
        <taxon>Clostridia</taxon>
        <taxon>Eubacteriales</taxon>
        <taxon>Oscillospiraceae</taxon>
        <taxon>Ruminococcus</taxon>
    </lineage>
</organism>
<dbReference type="Pfam" id="PF00072">
    <property type="entry name" value="Response_reg"/>
    <property type="match status" value="1"/>
</dbReference>
<evidence type="ECO:0000256" key="1">
    <source>
        <dbReference type="ARBA" id="ARBA00018672"/>
    </source>
</evidence>
<dbReference type="Gene3D" id="3.40.50.2300">
    <property type="match status" value="1"/>
</dbReference>
<dbReference type="GO" id="GO:0032993">
    <property type="term" value="C:protein-DNA complex"/>
    <property type="evidence" value="ECO:0007669"/>
    <property type="project" value="TreeGrafter"/>
</dbReference>
<dbReference type="Gene3D" id="6.10.250.690">
    <property type="match status" value="1"/>
</dbReference>
<dbReference type="BioCyc" id="RCHA213810:RUM_RS03455-MONOMER"/>
<keyword evidence="4" id="KW-0805">Transcription regulation</keyword>
<protein>
    <recommendedName>
        <fullName evidence="1">Stage 0 sporulation protein A homolog</fullName>
    </recommendedName>
</protein>
<evidence type="ECO:0000256" key="4">
    <source>
        <dbReference type="ARBA" id="ARBA00023015"/>
    </source>
</evidence>
<feature type="domain" description="Response regulatory" evidence="10">
    <location>
        <begin position="26"/>
        <end position="139"/>
    </location>
</feature>
<evidence type="ECO:0000256" key="3">
    <source>
        <dbReference type="ARBA" id="ARBA00023012"/>
    </source>
</evidence>
<dbReference type="Proteomes" id="UP000007054">
    <property type="component" value="Chromosome"/>
</dbReference>
<dbReference type="InterPro" id="IPR016032">
    <property type="entry name" value="Sig_transdc_resp-reg_C-effctor"/>
</dbReference>
<dbReference type="InterPro" id="IPR001789">
    <property type="entry name" value="Sig_transdc_resp-reg_receiver"/>
</dbReference>
<dbReference type="KEGG" id="rch:RUM_07180"/>
<dbReference type="SMART" id="SM00862">
    <property type="entry name" value="Trans_reg_C"/>
    <property type="match status" value="1"/>
</dbReference>
<evidence type="ECO:0000256" key="2">
    <source>
        <dbReference type="ARBA" id="ARBA00022553"/>
    </source>
</evidence>
<reference evidence="12" key="1">
    <citation type="submission" date="2010-03" db="EMBL/GenBank/DDBJ databases">
        <title>The genome sequence of Ruminococcus sp. 18P13.</title>
        <authorList>
            <consortium name="metaHIT consortium -- http://www.metahit.eu/"/>
            <person name="Pajon A."/>
            <person name="Turner K."/>
            <person name="Parkhill J."/>
            <person name="Bernalier A."/>
        </authorList>
    </citation>
    <scope>NUCLEOTIDE SEQUENCE [LARGE SCALE GENOMIC DNA]</scope>
    <source>
        <strain evidence="12">Type strain: 18P13</strain>
    </source>
</reference>
<feature type="DNA-binding region" description="OmpR/PhoB-type" evidence="9">
    <location>
        <begin position="154"/>
        <end position="253"/>
    </location>
</feature>
<dbReference type="PROSITE" id="PS50110">
    <property type="entry name" value="RESPONSE_REGULATORY"/>
    <property type="match status" value="1"/>
</dbReference>
<keyword evidence="5 9" id="KW-0238">DNA-binding</keyword>
<dbReference type="CDD" id="cd00383">
    <property type="entry name" value="trans_reg_C"/>
    <property type="match status" value="1"/>
</dbReference>
<evidence type="ECO:0000256" key="5">
    <source>
        <dbReference type="ARBA" id="ARBA00023125"/>
    </source>
</evidence>